<dbReference type="GO" id="GO:0005524">
    <property type="term" value="F:ATP binding"/>
    <property type="evidence" value="ECO:0007669"/>
    <property type="project" value="UniProtKB-KW"/>
</dbReference>
<dbReference type="PROSITE" id="PS50893">
    <property type="entry name" value="ABC_TRANSPORTER_2"/>
    <property type="match status" value="1"/>
</dbReference>
<evidence type="ECO:0000256" key="2">
    <source>
        <dbReference type="ARBA" id="ARBA00022475"/>
    </source>
</evidence>
<protein>
    <submittedName>
        <fullName evidence="6">Phospholipid/cholesterol/gamma-HCH transport system ATP-binding protein</fullName>
    </submittedName>
</protein>
<reference evidence="6 7" key="1">
    <citation type="submission" date="2016-10" db="EMBL/GenBank/DDBJ databases">
        <authorList>
            <person name="de Groot N.N."/>
        </authorList>
    </citation>
    <scope>NUCLEOTIDE SEQUENCE [LARGE SCALE GENOMIC DNA]</scope>
    <source>
        <strain evidence="6 7">Nm1</strain>
    </source>
</reference>
<evidence type="ECO:0000313" key="6">
    <source>
        <dbReference type="EMBL" id="SDX99570.1"/>
    </source>
</evidence>
<evidence type="ECO:0000313" key="7">
    <source>
        <dbReference type="Proteomes" id="UP000198640"/>
    </source>
</evidence>
<dbReference type="Proteomes" id="UP000198640">
    <property type="component" value="Unassembled WGS sequence"/>
</dbReference>
<keyword evidence="3" id="KW-0547">Nucleotide-binding</keyword>
<dbReference type="SUPFAM" id="SSF52540">
    <property type="entry name" value="P-loop containing nucleoside triphosphate hydrolases"/>
    <property type="match status" value="1"/>
</dbReference>
<gene>
    <name evidence="6" type="ORF">SAMN05421881_101448</name>
</gene>
<dbReference type="InterPro" id="IPR017871">
    <property type="entry name" value="ABC_transporter-like_CS"/>
</dbReference>
<dbReference type="SMART" id="SM00382">
    <property type="entry name" value="AAA"/>
    <property type="match status" value="1"/>
</dbReference>
<dbReference type="RefSeq" id="WP_090412946.1">
    <property type="nucleotide sequence ID" value="NZ_FNOY01000014.1"/>
</dbReference>
<sequence length="259" mass="28503">MIHTDWAIEICGLHTRFGQHVVHEDIDLAVLRGEVLALVGGSGSGKTTLLRQMLGLEAPAQGSVRVLGASRYDCSHEAQKQLRVRLGVLFQRGALFSALNVYDNIALPLRELRNLRESLIRDLVMLKLDMVGVEAQHAYKMPAELSGGMIKRVALARALALDPELLFLDEPTAGLDPALSESFVDLIQTLRKELTLTIVMVTHDLDTLVAISDRVAVLAERRIIALGSIPAVIAVEHPFIESFFLGARGRNALRMFQKN</sequence>
<evidence type="ECO:0000259" key="5">
    <source>
        <dbReference type="PROSITE" id="PS50893"/>
    </source>
</evidence>
<proteinExistence type="predicted"/>
<evidence type="ECO:0000256" key="3">
    <source>
        <dbReference type="ARBA" id="ARBA00022741"/>
    </source>
</evidence>
<dbReference type="InterPro" id="IPR003439">
    <property type="entry name" value="ABC_transporter-like_ATP-bd"/>
</dbReference>
<dbReference type="Gene3D" id="3.40.50.300">
    <property type="entry name" value="P-loop containing nucleotide triphosphate hydrolases"/>
    <property type="match status" value="1"/>
</dbReference>
<dbReference type="EMBL" id="FNOY01000014">
    <property type="protein sequence ID" value="SDX99570.1"/>
    <property type="molecule type" value="Genomic_DNA"/>
</dbReference>
<dbReference type="PANTHER" id="PTHR43023:SF3">
    <property type="entry name" value="PROTEIN TRIGALACTOSYLDIACYLGLYCEROL 3, CHLOROPLASTIC"/>
    <property type="match status" value="1"/>
</dbReference>
<keyword evidence="7" id="KW-1185">Reference proteome</keyword>
<dbReference type="AlphaFoldDB" id="A0A1H3G951"/>
<accession>A0A1H3G951</accession>
<name>A0A1H3G951_9PROT</name>
<dbReference type="PANTHER" id="PTHR43023">
    <property type="entry name" value="PROTEIN TRIGALACTOSYLDIACYLGLYCEROL 3, CHLOROPLASTIC"/>
    <property type="match status" value="1"/>
</dbReference>
<keyword evidence="2" id="KW-0472">Membrane</keyword>
<keyword evidence="1" id="KW-0813">Transport</keyword>
<dbReference type="STRING" id="44576.SAMN05421881_101448"/>
<dbReference type="GO" id="GO:0016887">
    <property type="term" value="F:ATP hydrolysis activity"/>
    <property type="evidence" value="ECO:0007669"/>
    <property type="project" value="InterPro"/>
</dbReference>
<dbReference type="CDD" id="cd03261">
    <property type="entry name" value="ABC_Org_Solvent_Resistant"/>
    <property type="match status" value="1"/>
</dbReference>
<keyword evidence="2" id="KW-1003">Cell membrane</keyword>
<keyword evidence="4 6" id="KW-0067">ATP-binding</keyword>
<feature type="domain" description="ABC transporter" evidence="5">
    <location>
        <begin position="8"/>
        <end position="245"/>
    </location>
</feature>
<evidence type="ECO:0000256" key="1">
    <source>
        <dbReference type="ARBA" id="ARBA00022448"/>
    </source>
</evidence>
<dbReference type="InterPro" id="IPR003593">
    <property type="entry name" value="AAA+_ATPase"/>
</dbReference>
<dbReference type="PROSITE" id="PS00211">
    <property type="entry name" value="ABC_TRANSPORTER_1"/>
    <property type="match status" value="1"/>
</dbReference>
<dbReference type="OrthoDB" id="9802264at2"/>
<organism evidence="6 7">
    <name type="scientific">Nitrosomonas halophila</name>
    <dbReference type="NCBI Taxonomy" id="44576"/>
    <lineage>
        <taxon>Bacteria</taxon>
        <taxon>Pseudomonadati</taxon>
        <taxon>Pseudomonadota</taxon>
        <taxon>Betaproteobacteria</taxon>
        <taxon>Nitrosomonadales</taxon>
        <taxon>Nitrosomonadaceae</taxon>
        <taxon>Nitrosomonas</taxon>
    </lineage>
</organism>
<evidence type="ECO:0000256" key="4">
    <source>
        <dbReference type="ARBA" id="ARBA00022840"/>
    </source>
</evidence>
<dbReference type="InterPro" id="IPR027417">
    <property type="entry name" value="P-loop_NTPase"/>
</dbReference>
<dbReference type="Pfam" id="PF00005">
    <property type="entry name" value="ABC_tran"/>
    <property type="match status" value="1"/>
</dbReference>